<dbReference type="STRING" id="12930.A0A0Q3XB10"/>
<sequence length="268" mass="29050">MMAMTLHASSLEKLLKCQALVPSSCHLPSPLAVKVDVAMQLVSLGEDGTCWLCSMSTGHPRRGSASRQPARAPSVRSGRPSTVGWRSSSKANLLLLAVIFKVLLGQRPKPQAEPLALQDLLRKIPSKLLDIQLYKEWISALEKTRGQQRLATLKEVACKLPEANLLLLRHLLSLLSNISSNMATSKMTAGNQAICLGPSLLSPPHELPSDDLTQEMQTICCVHPPATASQAQLCCSEGPGCLFLSAKPLSSSREELSWERLSSYQPPL</sequence>
<dbReference type="GO" id="GO:0005096">
    <property type="term" value="F:GTPase activator activity"/>
    <property type="evidence" value="ECO:0007669"/>
    <property type="project" value="TreeGrafter"/>
</dbReference>
<dbReference type="SUPFAM" id="SSF48350">
    <property type="entry name" value="GTPase activation domain, GAP"/>
    <property type="match status" value="1"/>
</dbReference>
<reference evidence="3 4" key="1">
    <citation type="submission" date="2015-10" db="EMBL/GenBank/DDBJ databases">
        <authorList>
            <person name="Gilbert D.G."/>
        </authorList>
    </citation>
    <scope>NUCLEOTIDE SEQUENCE [LARGE SCALE GENOMIC DNA]</scope>
    <source>
        <strain evidence="3">FVVF132</strain>
    </source>
</reference>
<accession>A0A0Q3XB10</accession>
<dbReference type="AlphaFoldDB" id="A0A0Q3XB10"/>
<dbReference type="OrthoDB" id="27389at2759"/>
<comment type="caution">
    <text evidence="3">The sequence shown here is derived from an EMBL/GenBank/DDBJ whole genome shotgun (WGS) entry which is preliminary data.</text>
</comment>
<organism evidence="3 4">
    <name type="scientific">Amazona aestiva</name>
    <name type="common">Blue-fronted Amazon parrot</name>
    <dbReference type="NCBI Taxonomy" id="12930"/>
    <lineage>
        <taxon>Eukaryota</taxon>
        <taxon>Metazoa</taxon>
        <taxon>Chordata</taxon>
        <taxon>Craniata</taxon>
        <taxon>Vertebrata</taxon>
        <taxon>Euteleostomi</taxon>
        <taxon>Archelosauria</taxon>
        <taxon>Archosauria</taxon>
        <taxon>Dinosauria</taxon>
        <taxon>Saurischia</taxon>
        <taxon>Theropoda</taxon>
        <taxon>Coelurosauria</taxon>
        <taxon>Aves</taxon>
        <taxon>Neognathae</taxon>
        <taxon>Neoaves</taxon>
        <taxon>Telluraves</taxon>
        <taxon>Australaves</taxon>
        <taxon>Psittaciformes</taxon>
        <taxon>Psittacidae</taxon>
        <taxon>Amazona</taxon>
    </lineage>
</organism>
<dbReference type="InterPro" id="IPR000198">
    <property type="entry name" value="RhoGAP_dom"/>
</dbReference>
<evidence type="ECO:0000259" key="2">
    <source>
        <dbReference type="PROSITE" id="PS50238"/>
    </source>
</evidence>
<feature type="region of interest" description="Disordered" evidence="1">
    <location>
        <begin position="58"/>
        <end position="83"/>
    </location>
</feature>
<dbReference type="PANTHER" id="PTHR23179:SF26">
    <property type="entry name" value="T-CELL ACTIVATION RHO GTPASE-ACTIVATING PROTEIN"/>
    <property type="match status" value="1"/>
</dbReference>
<dbReference type="InterPro" id="IPR008936">
    <property type="entry name" value="Rho_GTPase_activation_prot"/>
</dbReference>
<dbReference type="PANTHER" id="PTHR23179">
    <property type="entry name" value="T-CELL ACTIVATION RHO GTPASE ACTIVATING PROTEIN-RELATED"/>
    <property type="match status" value="1"/>
</dbReference>
<proteinExistence type="predicted"/>
<dbReference type="Pfam" id="PF00620">
    <property type="entry name" value="RhoGAP"/>
    <property type="match status" value="1"/>
</dbReference>
<name>A0A0Q3XB10_AMAAE</name>
<protein>
    <recommendedName>
        <fullName evidence="2">Rho-GAP domain-containing protein</fullName>
    </recommendedName>
</protein>
<evidence type="ECO:0000256" key="1">
    <source>
        <dbReference type="SAM" id="MobiDB-lite"/>
    </source>
</evidence>
<dbReference type="Proteomes" id="UP000051836">
    <property type="component" value="Unassembled WGS sequence"/>
</dbReference>
<evidence type="ECO:0000313" key="4">
    <source>
        <dbReference type="Proteomes" id="UP000051836"/>
    </source>
</evidence>
<dbReference type="Gene3D" id="1.10.555.10">
    <property type="entry name" value="Rho GTPase activation protein"/>
    <property type="match status" value="1"/>
</dbReference>
<dbReference type="EMBL" id="LMAW01000008">
    <property type="protein sequence ID" value="KQL61181.1"/>
    <property type="molecule type" value="Genomic_DNA"/>
</dbReference>
<gene>
    <name evidence="3" type="ORF">AAES_00256</name>
</gene>
<keyword evidence="4" id="KW-1185">Reference proteome</keyword>
<dbReference type="SMART" id="SM00324">
    <property type="entry name" value="RhoGAP"/>
    <property type="match status" value="1"/>
</dbReference>
<evidence type="ECO:0000313" key="3">
    <source>
        <dbReference type="EMBL" id="KQL61181.1"/>
    </source>
</evidence>
<feature type="domain" description="Rho-GAP" evidence="2">
    <location>
        <begin position="9"/>
        <end position="234"/>
    </location>
</feature>
<dbReference type="PROSITE" id="PS50238">
    <property type="entry name" value="RHOGAP"/>
    <property type="match status" value="1"/>
</dbReference>
<dbReference type="GO" id="GO:0007165">
    <property type="term" value="P:signal transduction"/>
    <property type="evidence" value="ECO:0007669"/>
    <property type="project" value="InterPro"/>
</dbReference>